<dbReference type="SUPFAM" id="SSF46785">
    <property type="entry name" value="Winged helix' DNA-binding domain"/>
    <property type="match status" value="1"/>
</dbReference>
<evidence type="ECO:0000256" key="2">
    <source>
        <dbReference type="ARBA" id="ARBA00023444"/>
    </source>
</evidence>
<evidence type="ECO:0000313" key="8">
    <source>
        <dbReference type="EMBL" id="GAF25422.1"/>
    </source>
</evidence>
<dbReference type="EMBL" id="DF238840">
    <property type="protein sequence ID" value="GAF25422.1"/>
    <property type="molecule type" value="Genomic_DNA"/>
</dbReference>
<dbReference type="Gene3D" id="1.10.10.10">
    <property type="entry name" value="Winged helix-like DNA-binding domain superfamily/Winged helix DNA-binding domain"/>
    <property type="match status" value="1"/>
</dbReference>
<proteinExistence type="inferred from homology"/>
<organism evidence="8">
    <name type="scientific">Moorella thermoacetica Y72</name>
    <dbReference type="NCBI Taxonomy" id="1325331"/>
    <lineage>
        <taxon>Bacteria</taxon>
        <taxon>Bacillati</taxon>
        <taxon>Bacillota</taxon>
        <taxon>Clostridia</taxon>
        <taxon>Neomoorellales</taxon>
        <taxon>Neomoorellaceae</taxon>
        <taxon>Neomoorella</taxon>
    </lineage>
</organism>
<reference evidence="8" key="1">
    <citation type="journal article" date="2014" name="Gene">
        <title>Genome-guided analysis of transformation efficiency and carbon dioxide assimilation by Moorella thermoacetica Y72.</title>
        <authorList>
            <person name="Tsukahara K."/>
            <person name="Kita A."/>
            <person name="Nakashimada Y."/>
            <person name="Hoshino T."/>
            <person name="Murakami K."/>
        </authorList>
    </citation>
    <scope>NUCLEOTIDE SEQUENCE [LARGE SCALE GENOMIC DNA]</scope>
    <source>
        <strain evidence="8">Y72</strain>
    </source>
</reference>
<feature type="domain" description="Siroheme decarboxylase AsnC-like ligand binding" evidence="6">
    <location>
        <begin position="81"/>
        <end position="161"/>
    </location>
</feature>
<keyword evidence="1" id="KW-0456">Lyase</keyword>
<dbReference type="InterPro" id="IPR019888">
    <property type="entry name" value="Tscrpt_reg_AsnC-like"/>
</dbReference>
<evidence type="ECO:0000259" key="6">
    <source>
        <dbReference type="Pfam" id="PF17805"/>
    </source>
</evidence>
<dbReference type="EC" id="4.1.1.111" evidence="4"/>
<dbReference type="GO" id="GO:0016829">
    <property type="term" value="F:lyase activity"/>
    <property type="evidence" value="ECO:0007669"/>
    <property type="project" value="UniProtKB-KW"/>
</dbReference>
<dbReference type="Gene3D" id="3.30.70.3460">
    <property type="match status" value="1"/>
</dbReference>
<evidence type="ECO:0000256" key="5">
    <source>
        <dbReference type="ARBA" id="ARBA00048470"/>
    </source>
</evidence>
<evidence type="ECO:0000256" key="1">
    <source>
        <dbReference type="ARBA" id="ARBA00023239"/>
    </source>
</evidence>
<comment type="similarity">
    <text evidence="3">Belongs to the Ahb/Nir family.</text>
</comment>
<sequence>MLVANKPSIIRSIIICGGILLDQLDRRLLNLIQEEFPLVARPYQEIGCRLGLSEDEVIRKIRKLKTDGIIRRLGGVFELRQLGYTSTLCALKVPPGRLEEVAAVVNSFPGVTHNYLREHDYNMWFTLIGPDRRHLENVIRAIKERTGITELLELPAERPFKIRVNFDLEAED</sequence>
<evidence type="ECO:0000259" key="7">
    <source>
        <dbReference type="Pfam" id="PF22451"/>
    </source>
</evidence>
<dbReference type="InterPro" id="IPR036388">
    <property type="entry name" value="WH-like_DNA-bd_sf"/>
</dbReference>
<protein>
    <recommendedName>
        <fullName evidence="4">siroheme decarboxylase</fullName>
        <ecNumber evidence="4">4.1.1.111</ecNumber>
    </recommendedName>
</protein>
<gene>
    <name evidence="8" type="ORF">MTY_0755</name>
</gene>
<dbReference type="PANTHER" id="PTHR43413:SF1">
    <property type="entry name" value="SIROHEME DECARBOXYLASE NIRL SUBUNIT"/>
    <property type="match status" value="1"/>
</dbReference>
<dbReference type="Pfam" id="PF22451">
    <property type="entry name" value="NirdL-like_HTH"/>
    <property type="match status" value="1"/>
</dbReference>
<dbReference type="AlphaFoldDB" id="A0A0S6UCR7"/>
<evidence type="ECO:0000256" key="4">
    <source>
        <dbReference type="ARBA" id="ARBA00023471"/>
    </source>
</evidence>
<accession>A0A0S6UCR7</accession>
<dbReference type="RefSeq" id="WP_081214193.1">
    <property type="nucleotide sequence ID" value="NZ_DF238840.1"/>
</dbReference>
<dbReference type="InterPro" id="IPR036390">
    <property type="entry name" value="WH_DNA-bd_sf"/>
</dbReference>
<dbReference type="Pfam" id="PF17805">
    <property type="entry name" value="AsnC_trans_reg2"/>
    <property type="match status" value="1"/>
</dbReference>
<dbReference type="SMART" id="SM00344">
    <property type="entry name" value="HTH_ASNC"/>
    <property type="match status" value="1"/>
</dbReference>
<feature type="domain" description="Siroheme decarboxylase NirL-like HTH" evidence="7">
    <location>
        <begin position="25"/>
        <end position="71"/>
    </location>
</feature>
<comment type="pathway">
    <text evidence="2">Porphyrin-containing compound metabolism.</text>
</comment>
<dbReference type="Proteomes" id="UP000063718">
    <property type="component" value="Unassembled WGS sequence"/>
</dbReference>
<dbReference type="InterPro" id="IPR053953">
    <property type="entry name" value="NirdL-like_HTH"/>
</dbReference>
<name>A0A0S6UCR7_NEOTH</name>
<dbReference type="InterPro" id="IPR040523">
    <property type="entry name" value="AsnC_trans_reg2"/>
</dbReference>
<dbReference type="PANTHER" id="PTHR43413">
    <property type="entry name" value="TRANSCRIPTIONAL REGULATOR, ASNC FAMILY"/>
    <property type="match status" value="1"/>
</dbReference>
<dbReference type="InterPro" id="IPR050684">
    <property type="entry name" value="HTH-Siroheme_Decarb"/>
</dbReference>
<evidence type="ECO:0000256" key="3">
    <source>
        <dbReference type="ARBA" id="ARBA00023457"/>
    </source>
</evidence>
<comment type="catalytic activity">
    <reaction evidence="5">
        <text>siroheme + 2 H(+) = 12,18-didecarboxysiroheme + 2 CO2</text>
        <dbReference type="Rhea" id="RHEA:19093"/>
        <dbReference type="ChEBI" id="CHEBI:15378"/>
        <dbReference type="ChEBI" id="CHEBI:16526"/>
        <dbReference type="ChEBI" id="CHEBI:60052"/>
        <dbReference type="ChEBI" id="CHEBI:140497"/>
        <dbReference type="EC" id="4.1.1.111"/>
    </reaction>
</comment>